<evidence type="ECO:0000256" key="2">
    <source>
        <dbReference type="ARBA" id="ARBA00023134"/>
    </source>
</evidence>
<proteinExistence type="predicted"/>
<dbReference type="InterPro" id="IPR027417">
    <property type="entry name" value="P-loop_NTPase"/>
</dbReference>
<dbReference type="InterPro" id="IPR003578">
    <property type="entry name" value="Small_GTPase_Rho"/>
</dbReference>
<accession>A0AAD4MZU3</accession>
<name>A0AAD4MZU3_9BILA</name>
<dbReference type="PANTHER" id="PTHR24072">
    <property type="entry name" value="RHO FAMILY GTPASE"/>
    <property type="match status" value="1"/>
</dbReference>
<dbReference type="GO" id="GO:0003924">
    <property type="term" value="F:GTPase activity"/>
    <property type="evidence" value="ECO:0007669"/>
    <property type="project" value="InterPro"/>
</dbReference>
<dbReference type="NCBIfam" id="TIGR00231">
    <property type="entry name" value="small_GTP"/>
    <property type="match status" value="1"/>
</dbReference>
<keyword evidence="4" id="KW-1185">Reference proteome</keyword>
<dbReference type="InterPro" id="IPR005225">
    <property type="entry name" value="Small_GTP-bd"/>
</dbReference>
<protein>
    <submittedName>
        <fullName evidence="3">Ras family domain-containing protein</fullName>
    </submittedName>
</protein>
<dbReference type="GO" id="GO:0007264">
    <property type="term" value="P:small GTPase-mediated signal transduction"/>
    <property type="evidence" value="ECO:0007669"/>
    <property type="project" value="InterPro"/>
</dbReference>
<reference evidence="3" key="1">
    <citation type="submission" date="2022-01" db="EMBL/GenBank/DDBJ databases">
        <title>Genome Sequence Resource for Two Populations of Ditylenchus destructor, the Migratory Endoparasitic Phytonematode.</title>
        <authorList>
            <person name="Zhang H."/>
            <person name="Lin R."/>
            <person name="Xie B."/>
        </authorList>
    </citation>
    <scope>NUCLEOTIDE SEQUENCE</scope>
    <source>
        <strain evidence="3">BazhouSP</strain>
    </source>
</reference>
<dbReference type="EMBL" id="JAKKPZ010000017">
    <property type="protein sequence ID" value="KAI1712820.1"/>
    <property type="molecule type" value="Genomic_DNA"/>
</dbReference>
<dbReference type="Pfam" id="PF00071">
    <property type="entry name" value="Ras"/>
    <property type="match status" value="1"/>
</dbReference>
<organism evidence="3 4">
    <name type="scientific">Ditylenchus destructor</name>
    <dbReference type="NCBI Taxonomy" id="166010"/>
    <lineage>
        <taxon>Eukaryota</taxon>
        <taxon>Metazoa</taxon>
        <taxon>Ecdysozoa</taxon>
        <taxon>Nematoda</taxon>
        <taxon>Chromadorea</taxon>
        <taxon>Rhabditida</taxon>
        <taxon>Tylenchina</taxon>
        <taxon>Tylenchomorpha</taxon>
        <taxon>Sphaerularioidea</taxon>
        <taxon>Anguinidae</taxon>
        <taxon>Anguininae</taxon>
        <taxon>Ditylenchus</taxon>
    </lineage>
</organism>
<evidence type="ECO:0000313" key="4">
    <source>
        <dbReference type="Proteomes" id="UP001201812"/>
    </source>
</evidence>
<comment type="caution">
    <text evidence="3">The sequence shown here is derived from an EMBL/GenBank/DDBJ whole genome shotgun (WGS) entry which is preliminary data.</text>
</comment>
<dbReference type="GO" id="GO:0005525">
    <property type="term" value="F:GTP binding"/>
    <property type="evidence" value="ECO:0007669"/>
    <property type="project" value="UniProtKB-KW"/>
</dbReference>
<sequence length="95" mass="10858">MDGDIYKLCAFDTAGQDEFDRMRPLSYSNADVILICFSLVSPASFENVREKCVHEVRHYCKDVPYILIMSIAAPKLRDVCVSRRKRNPVETAQTV</sequence>
<evidence type="ECO:0000313" key="3">
    <source>
        <dbReference type="EMBL" id="KAI1712820.1"/>
    </source>
</evidence>
<dbReference type="Gene3D" id="3.40.50.300">
    <property type="entry name" value="P-loop containing nucleotide triphosphate hydrolases"/>
    <property type="match status" value="1"/>
</dbReference>
<evidence type="ECO:0000256" key="1">
    <source>
        <dbReference type="ARBA" id="ARBA00022741"/>
    </source>
</evidence>
<keyword evidence="1" id="KW-0547">Nucleotide-binding</keyword>
<dbReference type="AlphaFoldDB" id="A0AAD4MZU3"/>
<dbReference type="PROSITE" id="PS51419">
    <property type="entry name" value="RAB"/>
    <property type="match status" value="1"/>
</dbReference>
<keyword evidence="2" id="KW-0342">GTP-binding</keyword>
<dbReference type="SUPFAM" id="SSF52540">
    <property type="entry name" value="P-loop containing nucleoside triphosphate hydrolases"/>
    <property type="match status" value="1"/>
</dbReference>
<dbReference type="Proteomes" id="UP001201812">
    <property type="component" value="Unassembled WGS sequence"/>
</dbReference>
<dbReference type="InterPro" id="IPR001806">
    <property type="entry name" value="Small_GTPase"/>
</dbReference>
<dbReference type="SMART" id="SM00174">
    <property type="entry name" value="RHO"/>
    <property type="match status" value="1"/>
</dbReference>
<gene>
    <name evidence="3" type="ORF">DdX_09448</name>
</gene>